<proteinExistence type="predicted"/>
<dbReference type="RefSeq" id="XP_016991022.1">
    <property type="nucleotide sequence ID" value="XM_017135533.1"/>
</dbReference>
<organism evidence="4">
    <name type="scientific">Drosophila rhopaloa</name>
    <name type="common">Fruit fly</name>
    <dbReference type="NCBI Taxonomy" id="1041015"/>
    <lineage>
        <taxon>Eukaryota</taxon>
        <taxon>Metazoa</taxon>
        <taxon>Ecdysozoa</taxon>
        <taxon>Arthropoda</taxon>
        <taxon>Hexapoda</taxon>
        <taxon>Insecta</taxon>
        <taxon>Pterygota</taxon>
        <taxon>Neoptera</taxon>
        <taxon>Endopterygota</taxon>
        <taxon>Diptera</taxon>
        <taxon>Brachycera</taxon>
        <taxon>Muscomorpha</taxon>
        <taxon>Ephydroidea</taxon>
        <taxon>Drosophilidae</taxon>
        <taxon>Drosophila</taxon>
        <taxon>Sophophora</taxon>
    </lineage>
</organism>
<keyword evidence="2" id="KW-0677">Repeat</keyword>
<dbReference type="GO" id="GO:0071013">
    <property type="term" value="C:catalytic step 2 spliceosome"/>
    <property type="evidence" value="ECO:0007669"/>
    <property type="project" value="InterPro"/>
</dbReference>
<accession>A0A6P4FMM7</accession>
<dbReference type="PROSITE" id="PS00678">
    <property type="entry name" value="WD_REPEATS_1"/>
    <property type="match status" value="1"/>
</dbReference>
<reference evidence="4" key="1">
    <citation type="submission" date="2025-08" db="UniProtKB">
        <authorList>
            <consortium name="RefSeq"/>
        </authorList>
    </citation>
    <scope>IDENTIFICATION</scope>
</reference>
<dbReference type="InterPro" id="IPR019775">
    <property type="entry name" value="WD40_repeat_CS"/>
</dbReference>
<dbReference type="PROSITE" id="PS50294">
    <property type="entry name" value="WD_REPEATS_REGION"/>
    <property type="match status" value="2"/>
</dbReference>
<evidence type="ECO:0000256" key="1">
    <source>
        <dbReference type="ARBA" id="ARBA00022574"/>
    </source>
</evidence>
<dbReference type="GO" id="GO:0003729">
    <property type="term" value="F:mRNA binding"/>
    <property type="evidence" value="ECO:0007669"/>
    <property type="project" value="TreeGrafter"/>
</dbReference>
<dbReference type="Gene3D" id="2.130.10.10">
    <property type="entry name" value="YVTN repeat-like/Quinoprotein amine dehydrogenase"/>
    <property type="match status" value="1"/>
</dbReference>
<keyword evidence="1 3" id="KW-0853">WD repeat</keyword>
<feature type="repeat" description="WD" evidence="3">
    <location>
        <begin position="240"/>
        <end position="281"/>
    </location>
</feature>
<dbReference type="AlphaFoldDB" id="A0A6P4FMM7"/>
<dbReference type="SUPFAM" id="SSF50978">
    <property type="entry name" value="WD40 repeat-like"/>
    <property type="match status" value="1"/>
</dbReference>
<dbReference type="GO" id="GO:0000398">
    <property type="term" value="P:mRNA splicing, via spliceosome"/>
    <property type="evidence" value="ECO:0007669"/>
    <property type="project" value="InterPro"/>
</dbReference>
<dbReference type="Pfam" id="PF00400">
    <property type="entry name" value="WD40"/>
    <property type="match status" value="2"/>
</dbReference>
<evidence type="ECO:0000313" key="4">
    <source>
        <dbReference type="RefSeq" id="XP_016991022.1"/>
    </source>
</evidence>
<dbReference type="InterPro" id="IPR032847">
    <property type="entry name" value="PRPF17"/>
</dbReference>
<dbReference type="InterPro" id="IPR015943">
    <property type="entry name" value="WD40/YVTN_repeat-like_dom_sf"/>
</dbReference>
<dbReference type="OrthoDB" id="10257301at2759"/>
<sequence length="291" mass="33595">MYAPVKGPEHPDLTMQQRAPRNTLAGYVEKAHINAFEFENQRRTFHTYGYALDPSVDEQADGQSYVGDLQSAYDDNGKTVFEAPKAKKLRKQEKNDRPEDIEGFLGPWGKFENEVSVAKPNEQERAELDELLSKRHKRGRIPEDKPLEEKSTLHIKDAYDYQGRSYLHAPHDLGVNLRSNAPPPKCFLPKAHIHTWSGHNKGISSIRWFPKTAHLLLSGSMDCRVKLWEVYGERRCIRTFSGHRQAIKDIAWNNRGTNFLSASYDRYIKLWDAETGDVVSRFTTRKMPFYD</sequence>
<dbReference type="SMART" id="SM00320">
    <property type="entry name" value="WD40"/>
    <property type="match status" value="2"/>
</dbReference>
<evidence type="ECO:0000256" key="2">
    <source>
        <dbReference type="ARBA" id="ARBA00022737"/>
    </source>
</evidence>
<feature type="repeat" description="WD" evidence="3">
    <location>
        <begin position="196"/>
        <end position="230"/>
    </location>
</feature>
<dbReference type="PROSITE" id="PS50082">
    <property type="entry name" value="WD_REPEATS_2"/>
    <property type="match status" value="2"/>
</dbReference>
<evidence type="ECO:0000256" key="3">
    <source>
        <dbReference type="PROSITE-ProRule" id="PRU00221"/>
    </source>
</evidence>
<protein>
    <submittedName>
        <fullName evidence="4">Pre-mRNA-processing factor 17-like</fullName>
    </submittedName>
</protein>
<name>A0A6P4FMM7_DRORH</name>
<dbReference type="InterPro" id="IPR036322">
    <property type="entry name" value="WD40_repeat_dom_sf"/>
</dbReference>
<dbReference type="InterPro" id="IPR001680">
    <property type="entry name" value="WD40_rpt"/>
</dbReference>
<dbReference type="PANTHER" id="PTHR43979:SF1">
    <property type="entry name" value="PRE-MRNA-PROCESSING FACTOR 17"/>
    <property type="match status" value="1"/>
</dbReference>
<gene>
    <name evidence="4" type="primary">LOC108052975</name>
</gene>
<dbReference type="PANTHER" id="PTHR43979">
    <property type="entry name" value="PRE-MRNA-PROCESSING FACTOR 17"/>
    <property type="match status" value="1"/>
</dbReference>